<evidence type="ECO:0000256" key="1">
    <source>
        <dbReference type="ARBA" id="ARBA00000971"/>
    </source>
</evidence>
<dbReference type="EC" id="5.2.1.8" evidence="3 6"/>
<dbReference type="InterPro" id="IPR001179">
    <property type="entry name" value="PPIase_FKBP_dom"/>
</dbReference>
<evidence type="ECO:0000256" key="7">
    <source>
        <dbReference type="SAM" id="SignalP"/>
    </source>
</evidence>
<gene>
    <name evidence="9" type="ORF">JNB61_09250</name>
</gene>
<comment type="catalytic activity">
    <reaction evidence="1 6">
        <text>[protein]-peptidylproline (omega=180) = [protein]-peptidylproline (omega=0)</text>
        <dbReference type="Rhea" id="RHEA:16237"/>
        <dbReference type="Rhea" id="RHEA-COMP:10747"/>
        <dbReference type="Rhea" id="RHEA-COMP:10748"/>
        <dbReference type="ChEBI" id="CHEBI:83833"/>
        <dbReference type="ChEBI" id="CHEBI:83834"/>
        <dbReference type="EC" id="5.2.1.8"/>
    </reaction>
</comment>
<dbReference type="EMBL" id="JAEUAX010000004">
    <property type="protein sequence ID" value="MBW9109957.1"/>
    <property type="molecule type" value="Genomic_DNA"/>
</dbReference>
<dbReference type="SUPFAM" id="SSF54534">
    <property type="entry name" value="FKBP-like"/>
    <property type="match status" value="1"/>
</dbReference>
<feature type="signal peptide" evidence="7">
    <location>
        <begin position="1"/>
        <end position="20"/>
    </location>
</feature>
<organism evidence="9 10">
    <name type="scientific">Microbacterium ureisolvens</name>
    <dbReference type="NCBI Taxonomy" id="2781186"/>
    <lineage>
        <taxon>Bacteria</taxon>
        <taxon>Bacillati</taxon>
        <taxon>Actinomycetota</taxon>
        <taxon>Actinomycetes</taxon>
        <taxon>Micrococcales</taxon>
        <taxon>Microbacteriaceae</taxon>
        <taxon>Microbacterium</taxon>
    </lineage>
</organism>
<evidence type="ECO:0000313" key="10">
    <source>
        <dbReference type="Proteomes" id="UP000777440"/>
    </source>
</evidence>
<feature type="chain" id="PRO_5047134116" description="peptidylprolyl isomerase" evidence="7">
    <location>
        <begin position="21"/>
        <end position="322"/>
    </location>
</feature>
<keyword evidence="5 6" id="KW-0413">Isomerase</keyword>
<dbReference type="Pfam" id="PF00254">
    <property type="entry name" value="FKBP_C"/>
    <property type="match status" value="1"/>
</dbReference>
<keyword evidence="10" id="KW-1185">Reference proteome</keyword>
<evidence type="ECO:0000256" key="3">
    <source>
        <dbReference type="ARBA" id="ARBA00013194"/>
    </source>
</evidence>
<dbReference type="PROSITE" id="PS50059">
    <property type="entry name" value="FKBP_PPIASE"/>
    <property type="match status" value="1"/>
</dbReference>
<dbReference type="GO" id="GO:0016853">
    <property type="term" value="F:isomerase activity"/>
    <property type="evidence" value="ECO:0007669"/>
    <property type="project" value="UniProtKB-KW"/>
</dbReference>
<keyword evidence="7" id="KW-0732">Signal</keyword>
<accession>A0ABS7HX52</accession>
<dbReference type="PANTHER" id="PTHR43811:SF19">
    <property type="entry name" value="39 KDA FK506-BINDING NUCLEAR PROTEIN"/>
    <property type="match status" value="1"/>
</dbReference>
<evidence type="ECO:0000256" key="4">
    <source>
        <dbReference type="ARBA" id="ARBA00023110"/>
    </source>
</evidence>
<comment type="similarity">
    <text evidence="2">Belongs to the FKBP-type PPIase family.</text>
</comment>
<dbReference type="PROSITE" id="PS51257">
    <property type="entry name" value="PROKAR_LIPOPROTEIN"/>
    <property type="match status" value="1"/>
</dbReference>
<dbReference type="InterPro" id="IPR046357">
    <property type="entry name" value="PPIase_dom_sf"/>
</dbReference>
<dbReference type="RefSeq" id="WP_220288097.1">
    <property type="nucleotide sequence ID" value="NZ_JAEUAX010000004.1"/>
</dbReference>
<reference evidence="9 10" key="1">
    <citation type="journal article" date="2021" name="MBio">
        <title>Poor Competitiveness of Bradyrhizobium in Pigeon Pea Root Colonization in Indian Soils.</title>
        <authorList>
            <person name="Chalasani D."/>
            <person name="Basu A."/>
            <person name="Pullabhotla S.V.S.R.N."/>
            <person name="Jorrin B."/>
            <person name="Neal A.L."/>
            <person name="Poole P.S."/>
            <person name="Podile A.R."/>
            <person name="Tkacz A."/>
        </authorList>
    </citation>
    <scope>NUCLEOTIDE SEQUENCE [LARGE SCALE GENOMIC DNA]</scope>
    <source>
        <strain evidence="9 10">HU12</strain>
    </source>
</reference>
<sequence>MRIRPFAALSVVAVSTLLLAGCSGSADPNATPTPTSTASSECLLDAQPGADSDAIEVTGSGADLAATLPDTLAFEDVERTIVTEGSGDDVVSGDLVSGFYTLYDGSTGEVLQDSSDTSADDSGAVPIIMDPQQYSLFVAALECAPVGSTVAMSIPGSAFGEGASPVVIVAETTDFIPTSADGAEQDPVDGMPTVELDDDGAPTITVPAEEPPTEVQIAELKKGDGPVVESGDTVFVQYTGVKWSDGSVFDSSWDRGQPTAFQTTGVVAGFQQALEGQTVGSQVLVVIPPEFGYGASEGHELQDETLVFVVDILGVQRAAAQQ</sequence>
<dbReference type="Gene3D" id="3.10.50.40">
    <property type="match status" value="1"/>
</dbReference>
<keyword evidence="4 6" id="KW-0697">Rotamase</keyword>
<feature type="domain" description="PPIase FKBP-type" evidence="8">
    <location>
        <begin position="231"/>
        <end position="316"/>
    </location>
</feature>
<dbReference type="PANTHER" id="PTHR43811">
    <property type="entry name" value="FKBP-TYPE PEPTIDYL-PROLYL CIS-TRANS ISOMERASE FKPA"/>
    <property type="match status" value="1"/>
</dbReference>
<dbReference type="Proteomes" id="UP000777440">
    <property type="component" value="Unassembled WGS sequence"/>
</dbReference>
<proteinExistence type="inferred from homology"/>
<evidence type="ECO:0000256" key="2">
    <source>
        <dbReference type="ARBA" id="ARBA00006577"/>
    </source>
</evidence>
<evidence type="ECO:0000259" key="8">
    <source>
        <dbReference type="PROSITE" id="PS50059"/>
    </source>
</evidence>
<evidence type="ECO:0000256" key="6">
    <source>
        <dbReference type="PROSITE-ProRule" id="PRU00277"/>
    </source>
</evidence>
<name>A0ABS7HX52_9MICO</name>
<evidence type="ECO:0000256" key="5">
    <source>
        <dbReference type="ARBA" id="ARBA00023235"/>
    </source>
</evidence>
<evidence type="ECO:0000313" key="9">
    <source>
        <dbReference type="EMBL" id="MBW9109957.1"/>
    </source>
</evidence>
<comment type="caution">
    <text evidence="9">The sequence shown here is derived from an EMBL/GenBank/DDBJ whole genome shotgun (WGS) entry which is preliminary data.</text>
</comment>
<protein>
    <recommendedName>
        <fullName evidence="3 6">peptidylprolyl isomerase</fullName>
        <ecNumber evidence="3 6">5.2.1.8</ecNumber>
    </recommendedName>
</protein>